<feature type="transmembrane region" description="Helical" evidence="6">
    <location>
        <begin position="44"/>
        <end position="71"/>
    </location>
</feature>
<dbReference type="InterPro" id="IPR010573">
    <property type="entry name" value="MFS_Str1/Tri12-like"/>
</dbReference>
<reference evidence="8 9" key="1">
    <citation type="submission" date="2015-01" db="EMBL/GenBank/DDBJ databases">
        <title>The Genome Sequence of Exophiala spinifera CBS89968.</title>
        <authorList>
            <consortium name="The Broad Institute Genomics Platform"/>
            <person name="Cuomo C."/>
            <person name="de Hoog S."/>
            <person name="Gorbushina A."/>
            <person name="Stielow B."/>
            <person name="Teixiera M."/>
            <person name="Abouelleil A."/>
            <person name="Chapman S.B."/>
            <person name="Priest M."/>
            <person name="Young S.K."/>
            <person name="Wortman J."/>
            <person name="Nusbaum C."/>
            <person name="Birren B."/>
        </authorList>
    </citation>
    <scope>NUCLEOTIDE SEQUENCE [LARGE SCALE GENOMIC DNA]</scope>
    <source>
        <strain evidence="8 9">CBS 89968</strain>
    </source>
</reference>
<evidence type="ECO:0000313" key="9">
    <source>
        <dbReference type="Proteomes" id="UP000053328"/>
    </source>
</evidence>
<feature type="transmembrane region" description="Helical" evidence="6">
    <location>
        <begin position="416"/>
        <end position="435"/>
    </location>
</feature>
<dbReference type="GeneID" id="27334379"/>
<evidence type="ECO:0000256" key="3">
    <source>
        <dbReference type="ARBA" id="ARBA00022692"/>
    </source>
</evidence>
<evidence type="ECO:0000256" key="4">
    <source>
        <dbReference type="ARBA" id="ARBA00022989"/>
    </source>
</evidence>
<dbReference type="InterPro" id="IPR036259">
    <property type="entry name" value="MFS_trans_sf"/>
</dbReference>
<feature type="transmembrane region" description="Helical" evidence="6">
    <location>
        <begin position="474"/>
        <end position="494"/>
    </location>
</feature>
<dbReference type="RefSeq" id="XP_016234728.1">
    <property type="nucleotide sequence ID" value="XM_016381626.1"/>
</dbReference>
<proteinExistence type="predicted"/>
<dbReference type="InterPro" id="IPR020846">
    <property type="entry name" value="MFS_dom"/>
</dbReference>
<evidence type="ECO:0000256" key="5">
    <source>
        <dbReference type="ARBA" id="ARBA00023136"/>
    </source>
</evidence>
<evidence type="ECO:0000256" key="1">
    <source>
        <dbReference type="ARBA" id="ARBA00004141"/>
    </source>
</evidence>
<evidence type="ECO:0000256" key="2">
    <source>
        <dbReference type="ARBA" id="ARBA00022448"/>
    </source>
</evidence>
<dbReference type="EMBL" id="KN847496">
    <property type="protein sequence ID" value="KIW14512.1"/>
    <property type="molecule type" value="Genomic_DNA"/>
</dbReference>
<gene>
    <name evidence="8" type="ORF">PV08_07296</name>
</gene>
<organism evidence="8 9">
    <name type="scientific">Exophiala spinifera</name>
    <dbReference type="NCBI Taxonomy" id="91928"/>
    <lineage>
        <taxon>Eukaryota</taxon>
        <taxon>Fungi</taxon>
        <taxon>Dikarya</taxon>
        <taxon>Ascomycota</taxon>
        <taxon>Pezizomycotina</taxon>
        <taxon>Eurotiomycetes</taxon>
        <taxon>Chaetothyriomycetidae</taxon>
        <taxon>Chaetothyriales</taxon>
        <taxon>Herpotrichiellaceae</taxon>
        <taxon>Exophiala</taxon>
    </lineage>
</organism>
<keyword evidence="3 6" id="KW-0812">Transmembrane</keyword>
<feature type="transmembrane region" description="Helical" evidence="6">
    <location>
        <begin position="348"/>
        <end position="369"/>
    </location>
</feature>
<keyword evidence="5 6" id="KW-0472">Membrane</keyword>
<feature type="transmembrane region" description="Helical" evidence="6">
    <location>
        <begin position="274"/>
        <end position="295"/>
    </location>
</feature>
<name>A0A0D1ZP17_9EURO</name>
<dbReference type="Proteomes" id="UP000053328">
    <property type="component" value="Unassembled WGS sequence"/>
</dbReference>
<dbReference type="SUPFAM" id="SSF103473">
    <property type="entry name" value="MFS general substrate transporter"/>
    <property type="match status" value="1"/>
</dbReference>
<feature type="transmembrane region" description="Helical" evidence="6">
    <location>
        <begin position="83"/>
        <end position="102"/>
    </location>
</feature>
<keyword evidence="2" id="KW-0813">Transport</keyword>
<dbReference type="PANTHER" id="PTHR23501">
    <property type="entry name" value="MAJOR FACILITATOR SUPERFAMILY"/>
    <property type="match status" value="1"/>
</dbReference>
<feature type="transmembrane region" description="Helical" evidence="6">
    <location>
        <begin position="441"/>
        <end position="462"/>
    </location>
</feature>
<feature type="transmembrane region" description="Helical" evidence="6">
    <location>
        <begin position="205"/>
        <end position="226"/>
    </location>
</feature>
<dbReference type="GO" id="GO:0022857">
    <property type="term" value="F:transmembrane transporter activity"/>
    <property type="evidence" value="ECO:0007669"/>
    <property type="project" value="InterPro"/>
</dbReference>
<dbReference type="Pfam" id="PF06609">
    <property type="entry name" value="TRI12"/>
    <property type="match status" value="2"/>
</dbReference>
<keyword evidence="4 6" id="KW-1133">Transmembrane helix</keyword>
<protein>
    <recommendedName>
        <fullName evidence="7">Major facilitator superfamily (MFS) profile domain-containing protein</fullName>
    </recommendedName>
</protein>
<dbReference type="PROSITE" id="PS50850">
    <property type="entry name" value="MFS"/>
    <property type="match status" value="1"/>
</dbReference>
<dbReference type="PANTHER" id="PTHR23501:SF109">
    <property type="entry name" value="MAJOR FACILITATOR SUPERFAMILY (MFS) PROFILE DOMAIN-CONTAINING PROTEIN-RELATED"/>
    <property type="match status" value="1"/>
</dbReference>
<feature type="transmembrane region" description="Helical" evidence="6">
    <location>
        <begin position="232"/>
        <end position="253"/>
    </location>
</feature>
<dbReference type="VEuPathDB" id="FungiDB:PV08_07296"/>
<dbReference type="Gene3D" id="1.20.1250.20">
    <property type="entry name" value="MFS general substrate transporter like domains"/>
    <property type="match status" value="1"/>
</dbReference>
<feature type="transmembrane region" description="Helical" evidence="6">
    <location>
        <begin position="389"/>
        <end position="409"/>
    </location>
</feature>
<dbReference type="HOGENOM" id="CLU_000960_25_2_1"/>
<feature type="transmembrane region" description="Helical" evidence="6">
    <location>
        <begin position="307"/>
        <end position="328"/>
    </location>
</feature>
<evidence type="ECO:0000259" key="7">
    <source>
        <dbReference type="PROSITE" id="PS50850"/>
    </source>
</evidence>
<feature type="domain" description="Major facilitator superfamily (MFS) profile" evidence="7">
    <location>
        <begin position="41"/>
        <end position="538"/>
    </location>
</feature>
<dbReference type="GO" id="GO:0005886">
    <property type="term" value="C:plasma membrane"/>
    <property type="evidence" value="ECO:0007669"/>
    <property type="project" value="TreeGrafter"/>
</dbReference>
<comment type="subcellular location">
    <subcellularLocation>
        <location evidence="1">Membrane</location>
        <topology evidence="1">Multi-pass membrane protein</topology>
    </subcellularLocation>
</comment>
<dbReference type="AlphaFoldDB" id="A0A0D1ZP17"/>
<evidence type="ECO:0000313" key="8">
    <source>
        <dbReference type="EMBL" id="KIW14512.1"/>
    </source>
</evidence>
<keyword evidence="9" id="KW-1185">Reference proteome</keyword>
<sequence>MEQPKEALPYSVHEEVAKTEKRDSSAIQAEAAAYEERKVDLRTILAIVALAVTYESVILSFVLPAAVLLTINADIGPSTQLNWAPTAWTLAQGVVMTIAGSLSDICGRRNFTLAGNTMGLIGTTLESFINARSAADSRQAALLDRGLSIVNLKSIQRSQINRARSINTVIIGLAFTGFGSGSQLLSLPCANEIVPKKSRGKAIAALNMASMPGSCFGSLIAYRLVATLNWRWTFYVGIIANGLALVLVAIFYWPPDFIGLHPEGKSRRQQFQELDFAGLLLFGGGLTIFLLGISWGNNPYAWTSVHVLVPLFLGISTFLVAFPVWELYGPRSISKLCPPEIFTNFRTFILPLIVSFVSGSLLVTFQVFWPQQVQLLFTTKPQQIGWYSVAYNTPVTVIGALAAFSFTTFGYTRIQFSSVTFFQAISTAAMASVTQHTPTRAIVLVVFAAGFVGATHMLKILMLQFGASDKHIGLATGLMGSTTAIGGAIALAIYSSIIRDTTASDLAPSVAAAVTKAGLPLAEVQNFLPAFLSHNSTALEAVTGVTPIILAAADEASKDVYSQAFKLVYLVTIAFGGESTRLSAI</sequence>
<evidence type="ECO:0000256" key="6">
    <source>
        <dbReference type="SAM" id="Phobius"/>
    </source>
</evidence>
<accession>A0A0D1ZP17</accession>
<dbReference type="OrthoDB" id="2587356at2759"/>